<keyword evidence="1" id="KW-0812">Transmembrane</keyword>
<dbReference type="PANTHER" id="PTHR11161">
    <property type="entry name" value="O-ACYLTRANSFERASE"/>
    <property type="match status" value="1"/>
</dbReference>
<dbReference type="GO" id="GO:0016747">
    <property type="term" value="F:acyltransferase activity, transferring groups other than amino-acyl groups"/>
    <property type="evidence" value="ECO:0007669"/>
    <property type="project" value="InterPro"/>
</dbReference>
<dbReference type="InterPro" id="IPR052728">
    <property type="entry name" value="O2_lipid_transport_reg"/>
</dbReference>
<dbReference type="Pfam" id="PF01757">
    <property type="entry name" value="Acyl_transf_3"/>
    <property type="match status" value="1"/>
</dbReference>
<feature type="transmembrane region" description="Helical" evidence="1">
    <location>
        <begin position="80"/>
        <end position="102"/>
    </location>
</feature>
<keyword evidence="4" id="KW-1185">Reference proteome</keyword>
<evidence type="ECO:0000313" key="3">
    <source>
        <dbReference type="EMBL" id="KAK7093037.1"/>
    </source>
</evidence>
<keyword evidence="1" id="KW-1133">Transmembrane helix</keyword>
<dbReference type="EMBL" id="JBAMIC010000021">
    <property type="protein sequence ID" value="KAK7093037.1"/>
    <property type="molecule type" value="Genomic_DNA"/>
</dbReference>
<reference evidence="3 4" key="1">
    <citation type="submission" date="2024-02" db="EMBL/GenBank/DDBJ databases">
        <title>Chromosome-scale genome assembly of the rough periwinkle Littorina saxatilis.</title>
        <authorList>
            <person name="De Jode A."/>
            <person name="Faria R."/>
            <person name="Formenti G."/>
            <person name="Sims Y."/>
            <person name="Smith T.P."/>
            <person name="Tracey A."/>
            <person name="Wood J.M.D."/>
            <person name="Zagrodzka Z.B."/>
            <person name="Johannesson K."/>
            <person name="Butlin R.K."/>
            <person name="Leder E.H."/>
        </authorList>
    </citation>
    <scope>NUCLEOTIDE SEQUENCE [LARGE SCALE GENOMIC DNA]</scope>
    <source>
        <strain evidence="3">Snail1</strain>
        <tissue evidence="3">Muscle</tissue>
    </source>
</reference>
<dbReference type="AlphaFoldDB" id="A0AAN9ATR8"/>
<dbReference type="InterPro" id="IPR002656">
    <property type="entry name" value="Acyl_transf_3_dom"/>
</dbReference>
<accession>A0AAN9ATR8</accession>
<organism evidence="3 4">
    <name type="scientific">Littorina saxatilis</name>
    <dbReference type="NCBI Taxonomy" id="31220"/>
    <lineage>
        <taxon>Eukaryota</taxon>
        <taxon>Metazoa</taxon>
        <taxon>Spiralia</taxon>
        <taxon>Lophotrochozoa</taxon>
        <taxon>Mollusca</taxon>
        <taxon>Gastropoda</taxon>
        <taxon>Caenogastropoda</taxon>
        <taxon>Littorinimorpha</taxon>
        <taxon>Littorinoidea</taxon>
        <taxon>Littorinidae</taxon>
        <taxon>Littorina</taxon>
    </lineage>
</organism>
<feature type="transmembrane region" description="Helical" evidence="1">
    <location>
        <begin position="239"/>
        <end position="260"/>
    </location>
</feature>
<feature type="transmembrane region" description="Helical" evidence="1">
    <location>
        <begin position="140"/>
        <end position="163"/>
    </location>
</feature>
<feature type="transmembrane region" description="Helical" evidence="1">
    <location>
        <begin position="170"/>
        <end position="191"/>
    </location>
</feature>
<dbReference type="Proteomes" id="UP001374579">
    <property type="component" value="Unassembled WGS sequence"/>
</dbReference>
<comment type="caution">
    <text evidence="3">The sequence shown here is derived from an EMBL/GenBank/DDBJ whole genome shotgun (WGS) entry which is preliminary data.</text>
</comment>
<feature type="domain" description="Acyltransferase 3" evidence="2">
    <location>
        <begin position="1"/>
        <end position="295"/>
    </location>
</feature>
<dbReference type="PANTHER" id="PTHR11161:SF0">
    <property type="entry name" value="O-ACYLTRANSFERASE LIKE PROTEIN"/>
    <property type="match status" value="1"/>
</dbReference>
<evidence type="ECO:0000256" key="1">
    <source>
        <dbReference type="SAM" id="Phobius"/>
    </source>
</evidence>
<feature type="transmembrane region" description="Helical" evidence="1">
    <location>
        <begin position="288"/>
        <end position="307"/>
    </location>
</feature>
<feature type="transmembrane region" description="Helical" evidence="1">
    <location>
        <begin position="39"/>
        <end position="60"/>
    </location>
</feature>
<gene>
    <name evidence="3" type="ORF">V1264_008693</name>
</gene>
<evidence type="ECO:0000313" key="4">
    <source>
        <dbReference type="Proteomes" id="UP001374579"/>
    </source>
</evidence>
<feature type="transmembrane region" description="Helical" evidence="1">
    <location>
        <begin position="203"/>
        <end position="227"/>
    </location>
</feature>
<proteinExistence type="predicted"/>
<name>A0AAN9ATR8_9CAEN</name>
<evidence type="ECO:0000259" key="2">
    <source>
        <dbReference type="Pfam" id="PF01757"/>
    </source>
</evidence>
<keyword evidence="1" id="KW-0472">Membrane</keyword>
<sequence length="309" mass="35102">MLWVIFANTVVFGALYFENLLHAANDLISMPAQVILNSSFSQDTFFAISGVVTAVTFFKAVKGSGKLRPGHIIYYYLHRFVRVIPAYMVVLAVCACLIVHLADGPHWPPPLQQQCLEQWWTNLLFINNYFVSIEHMCMSWTWFLSSLMQFYWVAPLVLVPLAFGKKIIGFIIVGVFVAIHIGSTIVLELGINGDVLRRQSEYFWTIFQQPYCRVAPFALGLGLGFILDRLKFRFNMHKIAICAGWVVAFIFSTFLTLITYEENRYLLQDASGWSVATRTVHESLQRPLWALVVCWVVFACATGNGGIHQ</sequence>
<protein>
    <recommendedName>
        <fullName evidence="2">Acyltransferase 3 domain-containing protein</fullName>
    </recommendedName>
</protein>